<dbReference type="InterPro" id="IPR046748">
    <property type="entry name" value="HipA_2"/>
</dbReference>
<proteinExistence type="predicted"/>
<dbReference type="EMBL" id="JAVREH010000004">
    <property type="protein sequence ID" value="MDT0260669.1"/>
    <property type="molecule type" value="Genomic_DNA"/>
</dbReference>
<dbReference type="Proteomes" id="UP001183176">
    <property type="component" value="Unassembled WGS sequence"/>
</dbReference>
<dbReference type="RefSeq" id="WP_311421826.1">
    <property type="nucleotide sequence ID" value="NZ_JAVREH010000004.1"/>
</dbReference>
<sequence>MIPTVQALRYVTPLREGGSLPGIVEASDLGTYVAKFRGAGQGLKVLVAEVIVGELARRLGLRVPELRALQLDATIGKYEADEEVQDLLTASVGLNLAVDFLPGAFGWDSSYSPDPAEAARILWLDAFTANVDRSWRNPNLLVWHRRLWLIDHGAALYFHYGWGSPTAGPQKFAAQPYDAGDHVLIGYLAGVPDADAELAGRIDEDLLTEVVAQVPDEWLEPTPNHRTPAAVRRAYVTYLLARLHGCKRWLPVAVAS</sequence>
<feature type="domain" description="HipA-like kinase" evidence="1">
    <location>
        <begin position="14"/>
        <end position="156"/>
    </location>
</feature>
<comment type="caution">
    <text evidence="2">The sequence shown here is derived from an EMBL/GenBank/DDBJ whole genome shotgun (WGS) entry which is preliminary data.</text>
</comment>
<organism evidence="2 3">
    <name type="scientific">Jatrophihabitans lederbergiae</name>
    <dbReference type="NCBI Taxonomy" id="3075547"/>
    <lineage>
        <taxon>Bacteria</taxon>
        <taxon>Bacillati</taxon>
        <taxon>Actinomycetota</taxon>
        <taxon>Actinomycetes</taxon>
        <taxon>Jatrophihabitantales</taxon>
        <taxon>Jatrophihabitantaceae</taxon>
        <taxon>Jatrophihabitans</taxon>
    </lineage>
</organism>
<keyword evidence="3" id="KW-1185">Reference proteome</keyword>
<accession>A0ABU2J6Q1</accession>
<evidence type="ECO:0000259" key="1">
    <source>
        <dbReference type="Pfam" id="PF20613"/>
    </source>
</evidence>
<gene>
    <name evidence="2" type="ORF">RM423_04605</name>
</gene>
<evidence type="ECO:0000313" key="2">
    <source>
        <dbReference type="EMBL" id="MDT0260669.1"/>
    </source>
</evidence>
<dbReference type="Pfam" id="PF20613">
    <property type="entry name" value="HipA_2"/>
    <property type="match status" value="1"/>
</dbReference>
<name>A0ABU2J6Q1_9ACTN</name>
<reference evidence="3" key="1">
    <citation type="submission" date="2023-07" db="EMBL/GenBank/DDBJ databases">
        <title>30 novel species of actinomycetes from the DSMZ collection.</title>
        <authorList>
            <person name="Nouioui I."/>
        </authorList>
    </citation>
    <scope>NUCLEOTIDE SEQUENCE [LARGE SCALE GENOMIC DNA]</scope>
    <source>
        <strain evidence="3">DSM 44399</strain>
    </source>
</reference>
<evidence type="ECO:0000313" key="3">
    <source>
        <dbReference type="Proteomes" id="UP001183176"/>
    </source>
</evidence>
<protein>
    <recommendedName>
        <fullName evidence="1">HipA-like kinase domain-containing protein</fullName>
    </recommendedName>
</protein>